<dbReference type="RefSeq" id="WP_301419238.1">
    <property type="nucleotide sequence ID" value="NZ_CP098024.1"/>
</dbReference>
<sequence length="175" mass="19938">MHIIIGVITAIAGLVWALNSLQNAGVNLNAFNPFFWMRRRRWEKKLGTKPMHALTDSMDVAALLVVAVAKEHGDITRESKLEILSMFEREFGVKRNKAIEMYSSSIYLMQDALNISEEVRHIMKPSKENFTSNHISKLIKMLNEAAGLEEMTDGQRAIIKSVEMEFQSNKDQGRE</sequence>
<keyword evidence="1" id="KW-0614">Plasmid</keyword>
<dbReference type="Proteomes" id="UP001321520">
    <property type="component" value="Plasmid unnamed"/>
</dbReference>
<name>A0ABY9EF87_9GAMM</name>
<dbReference type="EMBL" id="CP098024">
    <property type="protein sequence ID" value="WKD51683.1"/>
    <property type="molecule type" value="Genomic_DNA"/>
</dbReference>
<evidence type="ECO:0000313" key="2">
    <source>
        <dbReference type="Proteomes" id="UP001321520"/>
    </source>
</evidence>
<evidence type="ECO:0000313" key="1">
    <source>
        <dbReference type="EMBL" id="WKD51683.1"/>
    </source>
</evidence>
<protein>
    <recommendedName>
        <fullName evidence="3">Co-chaperone DjlA N-terminal domain-containing protein</fullName>
    </recommendedName>
</protein>
<organism evidence="1 2">
    <name type="scientific">Microbulbifer spongiae</name>
    <dbReference type="NCBI Taxonomy" id="2944933"/>
    <lineage>
        <taxon>Bacteria</taxon>
        <taxon>Pseudomonadati</taxon>
        <taxon>Pseudomonadota</taxon>
        <taxon>Gammaproteobacteria</taxon>
        <taxon>Cellvibrionales</taxon>
        <taxon>Microbulbiferaceae</taxon>
        <taxon>Microbulbifer</taxon>
    </lineage>
</organism>
<proteinExistence type="predicted"/>
<accession>A0ABY9EF87</accession>
<gene>
    <name evidence="1" type="ORF">M8T91_18685</name>
</gene>
<evidence type="ECO:0008006" key="3">
    <source>
        <dbReference type="Google" id="ProtNLM"/>
    </source>
</evidence>
<geneLocation type="plasmid" evidence="1 2">
    <name>unnamed</name>
</geneLocation>
<reference evidence="1 2" key="1">
    <citation type="submission" date="2022-05" db="EMBL/GenBank/DDBJ databases">
        <title>Microbulbifer sp. nov., isolated from sponge.</title>
        <authorList>
            <person name="Gao L."/>
        </authorList>
    </citation>
    <scope>NUCLEOTIDE SEQUENCE [LARGE SCALE GENOMIC DNA]</scope>
    <source>
        <strain evidence="1 2">MI-G</strain>
        <plasmid evidence="1 2">unnamed</plasmid>
    </source>
</reference>
<keyword evidence="2" id="KW-1185">Reference proteome</keyword>